<dbReference type="AlphaFoldDB" id="A0A6C0B2E1"/>
<name>A0A6C0B2E1_9ZZZZ</name>
<feature type="transmembrane region" description="Helical" evidence="1">
    <location>
        <begin position="12"/>
        <end position="32"/>
    </location>
</feature>
<keyword evidence="1" id="KW-0472">Membrane</keyword>
<protein>
    <submittedName>
        <fullName evidence="2">Uncharacterized protein</fullName>
    </submittedName>
</protein>
<feature type="transmembrane region" description="Helical" evidence="1">
    <location>
        <begin position="52"/>
        <end position="70"/>
    </location>
</feature>
<sequence length="74" mass="8422">MAEPGSSDKWRYTLYTTFVLLLLFNPETYKLMNSLLGRFVGPVASKEGCPTMLGFVIHAAVFTLVVRYMMDLRI</sequence>
<evidence type="ECO:0000313" key="2">
    <source>
        <dbReference type="EMBL" id="QHS86210.1"/>
    </source>
</evidence>
<evidence type="ECO:0000256" key="1">
    <source>
        <dbReference type="SAM" id="Phobius"/>
    </source>
</evidence>
<keyword evidence="1" id="KW-1133">Transmembrane helix</keyword>
<accession>A0A6C0B2E1</accession>
<organism evidence="2">
    <name type="scientific">viral metagenome</name>
    <dbReference type="NCBI Taxonomy" id="1070528"/>
    <lineage>
        <taxon>unclassified sequences</taxon>
        <taxon>metagenomes</taxon>
        <taxon>organismal metagenomes</taxon>
    </lineage>
</organism>
<reference evidence="2" key="1">
    <citation type="journal article" date="2020" name="Nature">
        <title>Giant virus diversity and host interactions through global metagenomics.</title>
        <authorList>
            <person name="Schulz F."/>
            <person name="Roux S."/>
            <person name="Paez-Espino D."/>
            <person name="Jungbluth S."/>
            <person name="Walsh D.A."/>
            <person name="Denef V.J."/>
            <person name="McMahon K.D."/>
            <person name="Konstantinidis K.T."/>
            <person name="Eloe-Fadrosh E.A."/>
            <person name="Kyrpides N.C."/>
            <person name="Woyke T."/>
        </authorList>
    </citation>
    <scope>NUCLEOTIDE SEQUENCE</scope>
    <source>
        <strain evidence="2">GVMAG-M-3300009187-29</strain>
    </source>
</reference>
<keyword evidence="1" id="KW-0812">Transmembrane</keyword>
<proteinExistence type="predicted"/>
<dbReference type="EMBL" id="MN739052">
    <property type="protein sequence ID" value="QHS86210.1"/>
    <property type="molecule type" value="Genomic_DNA"/>
</dbReference>